<feature type="repeat" description="WD" evidence="3">
    <location>
        <begin position="232"/>
        <end position="271"/>
    </location>
</feature>
<dbReference type="PANTHER" id="PTHR19862:SF14">
    <property type="entry name" value="WD REPEAT-CONTAINING PROTEIN 48"/>
    <property type="match status" value="1"/>
</dbReference>
<keyword evidence="1 3" id="KW-0853">WD repeat</keyword>
<dbReference type="GeneID" id="54780334"/>
<dbReference type="PROSITE" id="PS50294">
    <property type="entry name" value="WD_REPEATS_REGION"/>
    <property type="match status" value="1"/>
</dbReference>
<reference evidence="4 5" key="1">
    <citation type="submission" date="2019-07" db="EMBL/GenBank/DDBJ databases">
        <title>Genome assembly of two rare yeast pathogens: Diutina rugosa and Trichomonascus ciferrii.</title>
        <authorList>
            <person name="Mixao V."/>
            <person name="Saus E."/>
            <person name="Hansen A."/>
            <person name="Lass-Flor C."/>
            <person name="Gabaldon T."/>
        </authorList>
    </citation>
    <scope>NUCLEOTIDE SEQUENCE [LARGE SCALE GENOMIC DNA]</scope>
    <source>
        <strain evidence="4 5">CBS 613</strain>
    </source>
</reference>
<dbReference type="InterPro" id="IPR019775">
    <property type="entry name" value="WD40_repeat_CS"/>
</dbReference>
<dbReference type="Pfam" id="PF11816">
    <property type="entry name" value="DUF3337"/>
    <property type="match status" value="1"/>
</dbReference>
<dbReference type="InterPro" id="IPR015943">
    <property type="entry name" value="WD40/YVTN_repeat-like_dom_sf"/>
</dbReference>
<name>A0A642UTT0_DIURU</name>
<dbReference type="RefSeq" id="XP_034013639.1">
    <property type="nucleotide sequence ID" value="XM_034154251.1"/>
</dbReference>
<feature type="repeat" description="WD" evidence="3">
    <location>
        <begin position="142"/>
        <end position="184"/>
    </location>
</feature>
<dbReference type="EMBL" id="SWFT01000050">
    <property type="protein sequence ID" value="KAA8905253.1"/>
    <property type="molecule type" value="Genomic_DNA"/>
</dbReference>
<organism evidence="4 5">
    <name type="scientific">Diutina rugosa</name>
    <name type="common">Yeast</name>
    <name type="synonym">Candida rugosa</name>
    <dbReference type="NCBI Taxonomy" id="5481"/>
    <lineage>
        <taxon>Eukaryota</taxon>
        <taxon>Fungi</taxon>
        <taxon>Dikarya</taxon>
        <taxon>Ascomycota</taxon>
        <taxon>Saccharomycotina</taxon>
        <taxon>Pichiomycetes</taxon>
        <taxon>Debaryomycetaceae</taxon>
        <taxon>Diutina</taxon>
    </lineage>
</organism>
<dbReference type="VEuPathDB" id="FungiDB:DIURU_001681"/>
<accession>A0A642UTT0</accession>
<protein>
    <submittedName>
        <fullName evidence="4">Uncharacterized protein</fullName>
    </submittedName>
</protein>
<gene>
    <name evidence="4" type="ORF">DIURU_001681</name>
</gene>
<evidence type="ECO:0000313" key="4">
    <source>
        <dbReference type="EMBL" id="KAA8905253.1"/>
    </source>
</evidence>
<proteinExistence type="predicted"/>
<keyword evidence="2" id="KW-0677">Repeat</keyword>
<evidence type="ECO:0000313" key="5">
    <source>
        <dbReference type="Proteomes" id="UP000449547"/>
    </source>
</evidence>
<evidence type="ECO:0000256" key="1">
    <source>
        <dbReference type="ARBA" id="ARBA00022574"/>
    </source>
</evidence>
<sequence>MKSRVGLSYSLGDTSAWGNHILPISALVCTSDRVITGGRDGVVKIWHTSEFPKATTVHGTNGVIDEDLDTSLLKLEQAISGQPLPYSSHPRYPLEVGQSFPIHFDWVNDVVSVNFGRSIVSCSSDLSIKVVDCESGQVDKFANAHTDYIKKLSVSAARDDVIYSAGLDGNIIEWDLPTLTPLVSMRNVTTTQPSPSSVYSIANWDRLVAAGGPSNTINLFDPRLPQPFLRKLIGHQDVIRTLAMNETHVVSGSSDTTIKVWDLRTFKSDRTIDVHDHPVWSLTTHSPHDFRYLYSGDREGRIVKTDLSQWASYQSAPAPEFATLTTSESSSYDDGVGVSVVVAENASSILALGVANGTIHASTSHSLVQYADPDTRQVSRYQYLRSGLDHLIDKEYDNNDPAIGHVPDDIQSEFYDLISHLSIETGPAPVMDAQSLLSGAGLTALNHEPLPETDTEDEESVATMFLEPNGGTSQLYVNAYMDHAFSENKVVNPFERSTSDEQFIDQTPVEIVQSASTSLFIIPFNSKPSVVTPIVPMSVISKRILNNKRQVLVLYSNGDIVTWDLLTCRQLPDKWRMPDASIAGLDDKQVEQRSKDMDALFNKMQTHEALSNWCEVEIKAGKLFVTIKESSFCNVEIYHDDLCHSYPFLQADSLGLPDDRYIVGQILINSLFHEYAVFEWGFDRQVREELRAQDGIPQPAAPVNGATLPADSAGGFKKFFGKKRKEGAAENTHSLEMQECLSVCSQRMSSERFLNEELPAKRSPHFEESVYMLIHTNKQIYMENYKSSNYKPGTLVDSALRVDHIDPRYRDPSREDRFPYVPFIDPRTQLPPDLQIMIFEYSSELGNYRELRRFSLNDINSNDHVPEVRQSLPRWIGRPILYNKMPQREQIKLAFSLAEIDYEKLAPHKKIGGKSQKKIKKLPLLEPNIKLASHNMLRVSKILQYLTEKFEPKTSEMKSGKLAWEWLVLECRGIELDPNMTLQTIKARIWKSSSDIELYFRRRFD</sequence>
<dbReference type="InterPro" id="IPR001680">
    <property type="entry name" value="WD40_rpt"/>
</dbReference>
<dbReference type="Proteomes" id="UP000449547">
    <property type="component" value="Unassembled WGS sequence"/>
</dbReference>
<dbReference type="InterPro" id="IPR051246">
    <property type="entry name" value="WDR48"/>
</dbReference>
<keyword evidence="5" id="KW-1185">Reference proteome</keyword>
<dbReference type="SMART" id="SM00320">
    <property type="entry name" value="WD40"/>
    <property type="match status" value="6"/>
</dbReference>
<dbReference type="Gene3D" id="2.130.10.10">
    <property type="entry name" value="YVTN repeat-like/Quinoprotein amine dehydrogenase"/>
    <property type="match status" value="2"/>
</dbReference>
<evidence type="ECO:0000256" key="3">
    <source>
        <dbReference type="PROSITE-ProRule" id="PRU00221"/>
    </source>
</evidence>
<dbReference type="Pfam" id="PF00400">
    <property type="entry name" value="WD40"/>
    <property type="match status" value="1"/>
</dbReference>
<dbReference type="InterPro" id="IPR036322">
    <property type="entry name" value="WD40_repeat_dom_sf"/>
</dbReference>
<evidence type="ECO:0000256" key="2">
    <source>
        <dbReference type="ARBA" id="ARBA00022737"/>
    </source>
</evidence>
<dbReference type="PROSITE" id="PS00678">
    <property type="entry name" value="WD_REPEATS_1"/>
    <property type="match status" value="1"/>
</dbReference>
<dbReference type="GO" id="GO:0000724">
    <property type="term" value="P:double-strand break repair via homologous recombination"/>
    <property type="evidence" value="ECO:0007669"/>
    <property type="project" value="TreeGrafter"/>
</dbReference>
<dbReference type="PANTHER" id="PTHR19862">
    <property type="entry name" value="WD REPEAT-CONTAINING PROTEIN 48"/>
    <property type="match status" value="1"/>
</dbReference>
<dbReference type="OrthoDB" id="2421129at2759"/>
<comment type="caution">
    <text evidence="4">The sequence shown here is derived from an EMBL/GenBank/DDBJ whole genome shotgun (WGS) entry which is preliminary data.</text>
</comment>
<dbReference type="AlphaFoldDB" id="A0A642UTT0"/>
<dbReference type="GO" id="GO:0043130">
    <property type="term" value="F:ubiquitin binding"/>
    <property type="evidence" value="ECO:0007669"/>
    <property type="project" value="TreeGrafter"/>
</dbReference>
<dbReference type="PROSITE" id="PS50082">
    <property type="entry name" value="WD_REPEATS_2"/>
    <property type="match status" value="2"/>
</dbReference>
<dbReference type="SUPFAM" id="SSF50978">
    <property type="entry name" value="WD40 repeat-like"/>
    <property type="match status" value="1"/>
</dbReference>
<dbReference type="OMA" id="HFDWIND"/>
<dbReference type="InterPro" id="IPR021772">
    <property type="entry name" value="WDR48/Bun107"/>
</dbReference>